<protein>
    <recommendedName>
        <fullName evidence="5 6">Ubiquitin-related modifier 1</fullName>
    </recommendedName>
</protein>
<evidence type="ECO:0000256" key="2">
    <source>
        <dbReference type="ARBA" id="ARBA00022499"/>
    </source>
</evidence>
<evidence type="ECO:0000256" key="1">
    <source>
        <dbReference type="ARBA" id="ARBA00022490"/>
    </source>
</evidence>
<name>A0A5N5QN29_9AGAM</name>
<dbReference type="EMBL" id="SSOP01000049">
    <property type="protein sequence ID" value="KAB5592973.1"/>
    <property type="molecule type" value="Genomic_DNA"/>
</dbReference>
<evidence type="ECO:0000313" key="7">
    <source>
        <dbReference type="EMBL" id="KAB5592973.1"/>
    </source>
</evidence>
<organism evidence="7 8">
    <name type="scientific">Ceratobasidium theobromae</name>
    <dbReference type="NCBI Taxonomy" id="1582974"/>
    <lineage>
        <taxon>Eukaryota</taxon>
        <taxon>Fungi</taxon>
        <taxon>Dikarya</taxon>
        <taxon>Basidiomycota</taxon>
        <taxon>Agaricomycotina</taxon>
        <taxon>Agaricomycetes</taxon>
        <taxon>Cantharellales</taxon>
        <taxon>Ceratobasidiaceae</taxon>
        <taxon>Ceratobasidium</taxon>
    </lineage>
</organism>
<comment type="similarity">
    <text evidence="5 6">Belongs to the URM1 family.</text>
</comment>
<reference evidence="7 8" key="1">
    <citation type="journal article" date="2019" name="Fungal Biol. Biotechnol.">
        <title>Draft genome sequence of fastidious pathogen Ceratobasidium theobromae, which causes vascular-streak dieback in Theobroma cacao.</title>
        <authorList>
            <person name="Ali S.S."/>
            <person name="Asman A."/>
            <person name="Shao J."/>
            <person name="Firmansyah A.P."/>
            <person name="Susilo A.W."/>
            <person name="Rosmana A."/>
            <person name="McMahon P."/>
            <person name="Junaid M."/>
            <person name="Guest D."/>
            <person name="Kheng T.Y."/>
            <person name="Meinhardt L.W."/>
            <person name="Bailey B.A."/>
        </authorList>
    </citation>
    <scope>NUCLEOTIDE SEQUENCE [LARGE SCALE GENOMIC DNA]</scope>
    <source>
        <strain evidence="7 8">CT2</strain>
    </source>
</reference>
<evidence type="ECO:0000256" key="3">
    <source>
        <dbReference type="ARBA" id="ARBA00022694"/>
    </source>
</evidence>
<evidence type="ECO:0000313" key="8">
    <source>
        <dbReference type="Proteomes" id="UP000383932"/>
    </source>
</evidence>
<keyword evidence="3 5" id="KW-0819">tRNA processing</keyword>
<dbReference type="AlphaFoldDB" id="A0A5N5QN29"/>
<dbReference type="Gene3D" id="3.10.20.30">
    <property type="match status" value="1"/>
</dbReference>
<dbReference type="OrthoDB" id="10248987at2759"/>
<feature type="modified residue" description="1-thioglycine" evidence="5">
    <location>
        <position position="126"/>
    </location>
</feature>
<accession>A0A5N5QN29</accession>
<dbReference type="Pfam" id="PF09138">
    <property type="entry name" value="Urm1"/>
    <property type="match status" value="1"/>
</dbReference>
<keyword evidence="8" id="KW-1185">Reference proteome</keyword>
<dbReference type="PANTHER" id="PTHR14986">
    <property type="entry name" value="RURM1 PROTEIN"/>
    <property type="match status" value="1"/>
</dbReference>
<evidence type="ECO:0000256" key="6">
    <source>
        <dbReference type="RuleBase" id="RU361182"/>
    </source>
</evidence>
<comment type="pathway">
    <text evidence="5 6">tRNA modification; 5-methoxycarbonylmethyl-2-thiouridine-tRNA biosynthesis.</text>
</comment>
<dbReference type="InterPro" id="IPR015221">
    <property type="entry name" value="Urm1"/>
</dbReference>
<dbReference type="GO" id="GO:0002098">
    <property type="term" value="P:tRNA wobble uridine modification"/>
    <property type="evidence" value="ECO:0007669"/>
    <property type="project" value="UniProtKB-UniRule"/>
</dbReference>
<comment type="function">
    <text evidence="5">Acts as a sulfur carrier required for 2-thiolation of mcm(5)S(2)U at tRNA wobble positions of cytosolic tRNA(Lys), tRNA(Glu) and tRNA(Gln). Serves as sulfur donor in tRNA 2-thiolation reaction by being thiocarboxylated (-COSH) at its C-terminus by the MOCS3 homolog UBA4. The sulfur is then transferred to tRNA to form 2-thiolation of mcm(5)S(2)U. Prior mcm(5) tRNA modification by the elongator complex is required for 2-thiolation. Also acts as a ubiquitin-like protein (UBL) that is covalently conjugated via an isopeptide bond to lysine residues of target proteins such as AHP1. The thiocarboxylated form serves as substrate for conjugation and oxidative stress specifically induces the formation of UBL-protein conjugates.</text>
</comment>
<dbReference type="PIRSF" id="PIRSF037379">
    <property type="entry name" value="Ubiquitin-related_modifier_1"/>
    <property type="match status" value="1"/>
</dbReference>
<comment type="subcellular location">
    <subcellularLocation>
        <location evidence="5 6">Cytoplasm</location>
    </subcellularLocation>
</comment>
<dbReference type="InterPro" id="IPR012675">
    <property type="entry name" value="Beta-grasp_dom_sf"/>
</dbReference>
<keyword evidence="4 5" id="KW-0833">Ubl conjugation pathway</keyword>
<keyword evidence="2 5" id="KW-1017">Isopeptide bond</keyword>
<dbReference type="GO" id="GO:0034227">
    <property type="term" value="P:tRNA thio-modification"/>
    <property type="evidence" value="ECO:0007669"/>
    <property type="project" value="UniProtKB-UniRule"/>
</dbReference>
<gene>
    <name evidence="5" type="primary">URM1</name>
    <name evidence="7" type="ORF">CTheo_3608</name>
</gene>
<dbReference type="InterPro" id="IPR016155">
    <property type="entry name" value="Mopterin_synth/thiamin_S_b"/>
</dbReference>
<dbReference type="CDD" id="cd01764">
    <property type="entry name" value="Ubl_Urm1"/>
    <property type="match status" value="1"/>
</dbReference>
<dbReference type="GO" id="GO:0005829">
    <property type="term" value="C:cytosol"/>
    <property type="evidence" value="ECO:0007669"/>
    <property type="project" value="UniProtKB-UniRule"/>
</dbReference>
<sequence length="126" mass="14412">MTNIHVTNWPIHTLISDLHFAMAHDTIPIKIEFGGGMELLFSNQRSHAIQLPVKTPDGEPANLRFLIRYMRDNMLKEREELFIEADNVRPGILVLVNDTDWELEGEGEYQLKADDEIVFISTLHGG</sequence>
<dbReference type="UniPathway" id="UPA00988"/>
<comment type="caution">
    <text evidence="7">The sequence shown here is derived from an EMBL/GenBank/DDBJ whole genome shotgun (WGS) entry which is preliminary data.</text>
</comment>
<proteinExistence type="inferred from homology"/>
<comment type="PTM">
    <text evidence="5">C-terminal thiocarboxylation occurs in 2 steps, it is first acyl-adenylated (-COAMP) via the hesA/moeB/thiF part of UBA4, then thiocarboxylated (-COSH) via the rhodanese domain of UBA4.</text>
</comment>
<feature type="cross-link" description="Glycyl lysine isopeptide (Gly-Lys) (interchain with K-? in acceptor proteins)" evidence="5">
    <location>
        <position position="126"/>
    </location>
</feature>
<keyword evidence="1 5" id="KW-0963">Cytoplasm</keyword>
<dbReference type="GO" id="GO:0032447">
    <property type="term" value="P:protein urmylation"/>
    <property type="evidence" value="ECO:0007669"/>
    <property type="project" value="UniProtKB-UniRule"/>
</dbReference>
<dbReference type="SUPFAM" id="SSF54285">
    <property type="entry name" value="MoaD/ThiS"/>
    <property type="match status" value="1"/>
</dbReference>
<dbReference type="Proteomes" id="UP000383932">
    <property type="component" value="Unassembled WGS sequence"/>
</dbReference>
<evidence type="ECO:0000256" key="4">
    <source>
        <dbReference type="ARBA" id="ARBA00022786"/>
    </source>
</evidence>
<dbReference type="HAMAP" id="MF_03048">
    <property type="entry name" value="Urm1"/>
    <property type="match status" value="1"/>
</dbReference>
<evidence type="ECO:0000256" key="5">
    <source>
        <dbReference type="HAMAP-Rule" id="MF_03048"/>
    </source>
</evidence>